<reference evidence="1 2" key="1">
    <citation type="submission" date="2021-06" db="EMBL/GenBank/DDBJ databases">
        <authorList>
            <person name="Sun Q."/>
            <person name="Li D."/>
        </authorList>
    </citation>
    <scope>NUCLEOTIDE SEQUENCE [LARGE SCALE GENOMIC DNA]</scope>
    <source>
        <strain evidence="1 2">MSJ-4</strain>
    </source>
</reference>
<sequence>MFLQTIYNDGYESEIIKEINISDIAFFDTYGDNTKDENRNFQKNFWDRLFSCDNIDELSETPKIFTE</sequence>
<name>A0ABS6EWH4_9CLOT</name>
<evidence type="ECO:0000313" key="2">
    <source>
        <dbReference type="Proteomes" id="UP000736583"/>
    </source>
</evidence>
<proteinExistence type="predicted"/>
<dbReference type="RefSeq" id="WP_216455736.1">
    <property type="nucleotide sequence ID" value="NZ_JAHLQL010000001.1"/>
</dbReference>
<dbReference type="EMBL" id="JAHLQL010000001">
    <property type="protein sequence ID" value="MBU5590578.1"/>
    <property type="molecule type" value="Genomic_DNA"/>
</dbReference>
<gene>
    <name evidence="1" type="ORF">KQI89_02260</name>
</gene>
<comment type="caution">
    <text evidence="1">The sequence shown here is derived from an EMBL/GenBank/DDBJ whole genome shotgun (WGS) entry which is preliminary data.</text>
</comment>
<dbReference type="Proteomes" id="UP000736583">
    <property type="component" value="Unassembled WGS sequence"/>
</dbReference>
<protein>
    <submittedName>
        <fullName evidence="1">Uncharacterized protein</fullName>
    </submittedName>
</protein>
<accession>A0ABS6EWH4</accession>
<organism evidence="1 2">
    <name type="scientific">Clostridium simiarum</name>
    <dbReference type="NCBI Taxonomy" id="2841506"/>
    <lineage>
        <taxon>Bacteria</taxon>
        <taxon>Bacillati</taxon>
        <taxon>Bacillota</taxon>
        <taxon>Clostridia</taxon>
        <taxon>Eubacteriales</taxon>
        <taxon>Clostridiaceae</taxon>
        <taxon>Clostridium</taxon>
    </lineage>
</organism>
<evidence type="ECO:0000313" key="1">
    <source>
        <dbReference type="EMBL" id="MBU5590578.1"/>
    </source>
</evidence>
<keyword evidence="2" id="KW-1185">Reference proteome</keyword>